<evidence type="ECO:0000256" key="1">
    <source>
        <dbReference type="ARBA" id="ARBA00022553"/>
    </source>
</evidence>
<gene>
    <name evidence="7" type="ORF">BJBARM5_0896</name>
</gene>
<dbReference type="GO" id="GO:0000166">
    <property type="term" value="F:nucleotide binding"/>
    <property type="evidence" value="ECO:0007669"/>
    <property type="project" value="UniProtKB-KW"/>
</dbReference>
<keyword evidence="5" id="KW-0378">Hydrolase</keyword>
<dbReference type="GO" id="GO:0016787">
    <property type="term" value="F:hydrolase activity"/>
    <property type="evidence" value="ECO:0007669"/>
    <property type="project" value="UniProtKB-KW"/>
</dbReference>
<dbReference type="GO" id="GO:0004540">
    <property type="term" value="F:RNA nuclease activity"/>
    <property type="evidence" value="ECO:0007669"/>
    <property type="project" value="InterPro"/>
</dbReference>
<dbReference type="InterPro" id="IPR008201">
    <property type="entry name" value="HepT-like"/>
</dbReference>
<evidence type="ECO:0000256" key="6">
    <source>
        <dbReference type="ARBA" id="ARBA00024207"/>
    </source>
</evidence>
<evidence type="ECO:0008006" key="9">
    <source>
        <dbReference type="Google" id="ProtNLM"/>
    </source>
</evidence>
<dbReference type="Gene3D" id="1.20.120.580">
    <property type="entry name" value="bsu32300-like"/>
    <property type="match status" value="1"/>
</dbReference>
<evidence type="ECO:0000256" key="4">
    <source>
        <dbReference type="ARBA" id="ARBA00022741"/>
    </source>
</evidence>
<name>D6GWM6_PARA5</name>
<dbReference type="Pfam" id="PF01934">
    <property type="entry name" value="HepT-like"/>
    <property type="match status" value="1"/>
</dbReference>
<comment type="similarity">
    <text evidence="6">Belongs to the HepT RNase toxin family.</text>
</comment>
<keyword evidence="4" id="KW-0547">Nucleotide-binding</keyword>
<organism evidence="7 8">
    <name type="scientific">Candidatus Parvarchaeum acidophilus ARMAN-5</name>
    <dbReference type="NCBI Taxonomy" id="662762"/>
    <lineage>
        <taxon>Archaea</taxon>
        <taxon>Candidatus Parvarchaeota</taxon>
        <taxon>Candidatus Parvarchaeum</taxon>
    </lineage>
</organism>
<dbReference type="Proteomes" id="UP000009376">
    <property type="component" value="Unassembled WGS sequence"/>
</dbReference>
<reference evidence="7 8" key="1">
    <citation type="journal article" date="2010" name="Proc. Natl. Acad. Sci. U.S.A.">
        <title>Enigmatic, ultrasmall, uncultivated Archaea.</title>
        <authorList>
            <person name="Baker B.J."/>
            <person name="Comolli L.R."/>
            <person name="Dick G.J."/>
            <person name="Hauser L.J."/>
            <person name="Hyatt D."/>
            <person name="Dill B.D."/>
            <person name="Land M.L."/>
            <person name="Verberkmoes N.C."/>
            <person name="Hettich R.L."/>
            <person name="Banfield J.F."/>
        </authorList>
    </citation>
    <scope>NUCLEOTIDE SEQUENCE [LARGE SCALE GENOMIC DNA]</scope>
</reference>
<evidence type="ECO:0000313" key="8">
    <source>
        <dbReference type="Proteomes" id="UP000009376"/>
    </source>
</evidence>
<accession>D6GWM6</accession>
<dbReference type="PANTHER" id="PTHR34139">
    <property type="entry name" value="UPF0331 PROTEIN MJ0127"/>
    <property type="match status" value="1"/>
</dbReference>
<dbReference type="InterPro" id="IPR037038">
    <property type="entry name" value="HepT-like_sf"/>
</dbReference>
<keyword evidence="1" id="KW-0597">Phosphoprotein</keyword>
<proteinExistence type="inferred from homology"/>
<dbReference type="EMBL" id="GG745603">
    <property type="protein sequence ID" value="EFD92379.1"/>
    <property type="molecule type" value="Genomic_DNA"/>
</dbReference>
<dbReference type="GO" id="GO:0110001">
    <property type="term" value="C:toxin-antitoxin complex"/>
    <property type="evidence" value="ECO:0007669"/>
    <property type="project" value="InterPro"/>
</dbReference>
<protein>
    <recommendedName>
        <fullName evidence="9">DUF86 domain-containing protein</fullName>
    </recommendedName>
</protein>
<evidence type="ECO:0000256" key="2">
    <source>
        <dbReference type="ARBA" id="ARBA00022649"/>
    </source>
</evidence>
<keyword evidence="2" id="KW-1277">Toxin-antitoxin system</keyword>
<keyword evidence="3" id="KW-0540">Nuclease</keyword>
<sequence>MRDIKLYVSDILGFIQQIEDNLGSEAQFLASKNREDIVVFNLEKIGEALGQMVLHFQEFSEDETIKDFIGLRNIVIHKYFDVDYKLVWKIAENDLPALKTRIKSIAPK</sequence>
<evidence type="ECO:0000313" key="7">
    <source>
        <dbReference type="EMBL" id="EFD92379.1"/>
    </source>
</evidence>
<evidence type="ECO:0000256" key="5">
    <source>
        <dbReference type="ARBA" id="ARBA00022801"/>
    </source>
</evidence>
<dbReference type="InterPro" id="IPR051813">
    <property type="entry name" value="HepT_RNase_toxin"/>
</dbReference>
<dbReference type="AlphaFoldDB" id="D6GWM6"/>
<evidence type="ECO:0000256" key="3">
    <source>
        <dbReference type="ARBA" id="ARBA00022722"/>
    </source>
</evidence>
<dbReference type="PANTHER" id="PTHR34139:SF1">
    <property type="entry name" value="RNASE MJ1380-RELATED"/>
    <property type="match status" value="1"/>
</dbReference>